<comment type="caution">
    <text evidence="1">The sequence shown here is derived from an EMBL/GenBank/DDBJ whole genome shotgun (WGS) entry which is preliminary data.</text>
</comment>
<reference evidence="1 2" key="1">
    <citation type="journal article" date="2024" name="IMA Fungus">
        <title>Apiospora arundinis, a panoply of carbohydrate-active enzymes and secondary metabolites.</title>
        <authorList>
            <person name="Sorensen T."/>
            <person name="Petersen C."/>
            <person name="Muurmann A.T."/>
            <person name="Christiansen J.V."/>
            <person name="Brundto M.L."/>
            <person name="Overgaard C.K."/>
            <person name="Boysen A.T."/>
            <person name="Wollenberg R.D."/>
            <person name="Larsen T.O."/>
            <person name="Sorensen J.L."/>
            <person name="Nielsen K.L."/>
            <person name="Sondergaard T.E."/>
        </authorList>
    </citation>
    <scope>NUCLEOTIDE SEQUENCE [LARGE SCALE GENOMIC DNA]</scope>
    <source>
        <strain evidence="1 2">AAU 773</strain>
    </source>
</reference>
<protein>
    <submittedName>
        <fullName evidence="1">Uncharacterized protein</fullName>
    </submittedName>
</protein>
<name>A0ABR2HSA1_9PEZI</name>
<proteinExistence type="predicted"/>
<gene>
    <name evidence="1" type="ORF">PGQ11_014449</name>
</gene>
<dbReference type="Proteomes" id="UP001390339">
    <property type="component" value="Unassembled WGS sequence"/>
</dbReference>
<sequence>MADQSPATSGDLKYRAMRRWSRIKKCEPIVAEIIANTPELAGLDEEKKAKILKEVKDYLYEDVTNFMDSTAPRSIYPMKEAVGAALKSIFYWNEDVFGIKWREDLLVLD</sequence>
<keyword evidence="2" id="KW-1185">Reference proteome</keyword>
<organism evidence="1 2">
    <name type="scientific">Apiospora arundinis</name>
    <dbReference type="NCBI Taxonomy" id="335852"/>
    <lineage>
        <taxon>Eukaryota</taxon>
        <taxon>Fungi</taxon>
        <taxon>Dikarya</taxon>
        <taxon>Ascomycota</taxon>
        <taxon>Pezizomycotina</taxon>
        <taxon>Sordariomycetes</taxon>
        <taxon>Xylariomycetidae</taxon>
        <taxon>Amphisphaeriales</taxon>
        <taxon>Apiosporaceae</taxon>
        <taxon>Apiospora</taxon>
    </lineage>
</organism>
<dbReference type="EMBL" id="JAPCWZ010000009">
    <property type="protein sequence ID" value="KAK8851970.1"/>
    <property type="molecule type" value="Genomic_DNA"/>
</dbReference>
<evidence type="ECO:0000313" key="2">
    <source>
        <dbReference type="Proteomes" id="UP001390339"/>
    </source>
</evidence>
<accession>A0ABR2HSA1</accession>
<evidence type="ECO:0000313" key="1">
    <source>
        <dbReference type="EMBL" id="KAK8851970.1"/>
    </source>
</evidence>